<feature type="repeat" description="TPR" evidence="3">
    <location>
        <begin position="932"/>
        <end position="965"/>
    </location>
</feature>
<feature type="repeat" description="TPR" evidence="3">
    <location>
        <begin position="571"/>
        <end position="604"/>
    </location>
</feature>
<dbReference type="Pfam" id="PF13432">
    <property type="entry name" value="TPR_16"/>
    <property type="match status" value="1"/>
</dbReference>
<sequence length="1192" mass="134036">MLKPFPLLLSLLLLPVVPVKALSPFSAPAIVAEDSPNAQIERSIRQVTVKITSEINRGSGIIIGKKGSIYLVLTNAHVTRGATTLQIQTHDGQTRTASIAPNSLLKDKDLALVEFSDTRDYPIAKIRAISPDAELDITVTGYSAETGQYTTDNGKIEQTSDRPLREGYSVGYSGDIVQGMSGGGIFFEDELIGINGRSAHPILSNYIYEDGTKPTDAEIQQMRAVNWGILLNTLLTYIRPEILSAYNLPLPQVNPDIETTAPTGYIAKLEAKAKGFTVRIDSSSTANGSGVIANGSGVIIAKEGNIYTVLTADHVLCGEMARTDSCADYTYTVVTSDGKTRNIEKSTIIRQKGVDLAVFQFESRDNYPVAEIANYNPNTDDFVFAAGFPKIGDNPSKWLFSGGRIKDQEMGLLLTRQSDLSNEQGAVLKSVSSLTGGYELVYTSITFGGMSGGAVLDSQGRVIGIHGRSEGAGGGKIQLGFSLGIPISTFIGLQERLKVKPQLLTTAQPQVSPQQKQEIIQAITGVIVPNTNAKADIWIERGGQLWRLRRSEEAIKAFDEAIKQNDPDNVYLAWYGKGLALFALDKYQPAIEALQQAINTLPKGEDLKNFHSSILQQQSVVYRSLGDFSTSAGREREARENYEQALTVINQAISLFPNNPNYYNEKWAVLDSLERYDEGLAAINQAIYLAPRALWYVIRARYYFFQQKYDLALDDHNKAIELNPNYALAYFGRGTHYLSQQKSDLALTDYNKAIELNPNFAMAYSHRGLLYSLQKKYDLALTDYSKAIEINPNLAYAYVNRGVLYQDQQKYELALTDYNQAIQLDPNYAWAYTRRGSFYQNQKKYELALADYNKVIQLNPNDSDAYTNRGSFYQNQKEYELALADYTKAIELNSGYVFSAYFYRGILYYLQQKYELALADFNKAIKLNSNVSHFYFVRGELYRLQKKYDLALADYSKGIEIDPNDDQAYYDRGNLYSNQQKYELALADYNKAIEINPNFAMAYYNRGLLYYNQQKYDLALSDYSKAIEINPNYAYAYVDRGILYKNLQKYDLALSDYNNALQLNPNDPMAYYNRGNLYYDLRKYDLALSDWSKAIDINPNYAMAYYNRGLLYHNQQKYELALADYTNAIDINPNYANAYNNRGVVYALTREFPKALADAEKASELYRQQGNEAGYQQAQKLISMIRQEMSKN</sequence>
<feature type="repeat" description="TPR" evidence="3">
    <location>
        <begin position="1102"/>
        <end position="1135"/>
    </location>
</feature>
<dbReference type="AlphaFoldDB" id="A0A1V4BZP0"/>
<organism evidence="5 6">
    <name type="scientific">Microcystis aeruginosa KW</name>
    <dbReference type="NCBI Taxonomy" id="1960155"/>
    <lineage>
        <taxon>Bacteria</taxon>
        <taxon>Bacillati</taxon>
        <taxon>Cyanobacteriota</taxon>
        <taxon>Cyanophyceae</taxon>
        <taxon>Oscillatoriophycideae</taxon>
        <taxon>Chroococcales</taxon>
        <taxon>Microcystaceae</taxon>
        <taxon>Microcystis</taxon>
    </lineage>
</organism>
<dbReference type="InterPro" id="IPR011990">
    <property type="entry name" value="TPR-like_helical_dom_sf"/>
</dbReference>
<dbReference type="SMART" id="SM00028">
    <property type="entry name" value="TPR"/>
    <property type="match status" value="17"/>
</dbReference>
<feature type="repeat" description="TPR" evidence="3">
    <location>
        <begin position="898"/>
        <end position="931"/>
    </location>
</feature>
<dbReference type="SUPFAM" id="SSF48452">
    <property type="entry name" value="TPR-like"/>
    <property type="match status" value="3"/>
</dbReference>
<evidence type="ECO:0000313" key="6">
    <source>
        <dbReference type="Proteomes" id="UP000189835"/>
    </source>
</evidence>
<dbReference type="PANTHER" id="PTHR44858">
    <property type="entry name" value="TETRATRICOPEPTIDE REPEAT PROTEIN 6"/>
    <property type="match status" value="1"/>
</dbReference>
<dbReference type="Pfam" id="PF13365">
    <property type="entry name" value="Trypsin_2"/>
    <property type="match status" value="2"/>
</dbReference>
<dbReference type="InterPro" id="IPR043504">
    <property type="entry name" value="Peptidase_S1_PA_chymotrypsin"/>
</dbReference>
<dbReference type="SMART" id="SM00671">
    <property type="entry name" value="SEL1"/>
    <property type="match status" value="6"/>
</dbReference>
<dbReference type="EMBL" id="MVGR01000001">
    <property type="protein sequence ID" value="OPF20310.1"/>
    <property type="molecule type" value="Genomic_DNA"/>
</dbReference>
<dbReference type="PROSITE" id="PS50005">
    <property type="entry name" value="TPR"/>
    <property type="match status" value="15"/>
</dbReference>
<evidence type="ECO:0000313" key="5">
    <source>
        <dbReference type="EMBL" id="OPF20310.1"/>
    </source>
</evidence>
<feature type="repeat" description="TPR" evidence="3">
    <location>
        <begin position="693"/>
        <end position="726"/>
    </location>
</feature>
<dbReference type="InterPro" id="IPR019734">
    <property type="entry name" value="TPR_rpt"/>
</dbReference>
<gene>
    <name evidence="5" type="ORF">B1L04_02620</name>
</gene>
<feature type="repeat" description="TPR" evidence="3">
    <location>
        <begin position="829"/>
        <end position="862"/>
    </location>
</feature>
<dbReference type="SUPFAM" id="SSF50494">
    <property type="entry name" value="Trypsin-like serine proteases"/>
    <property type="match status" value="2"/>
</dbReference>
<evidence type="ECO:0000256" key="2">
    <source>
        <dbReference type="ARBA" id="ARBA00022803"/>
    </source>
</evidence>
<feature type="repeat" description="TPR" evidence="3">
    <location>
        <begin position="1068"/>
        <end position="1101"/>
    </location>
</feature>
<comment type="caution">
    <text evidence="5">The sequence shown here is derived from an EMBL/GenBank/DDBJ whole genome shotgun (WGS) entry which is preliminary data.</text>
</comment>
<dbReference type="Gene3D" id="1.25.40.10">
    <property type="entry name" value="Tetratricopeptide repeat domain"/>
    <property type="match status" value="8"/>
</dbReference>
<dbReference type="Gene3D" id="2.40.10.10">
    <property type="entry name" value="Trypsin-like serine proteases"/>
    <property type="match status" value="4"/>
</dbReference>
<dbReference type="InterPro" id="IPR009003">
    <property type="entry name" value="Peptidase_S1_PA"/>
</dbReference>
<dbReference type="RefSeq" id="WP_079205655.1">
    <property type="nucleotide sequence ID" value="NZ_MVGR01000001.1"/>
</dbReference>
<feature type="repeat" description="TPR" evidence="3">
    <location>
        <begin position="1000"/>
        <end position="1033"/>
    </location>
</feature>
<evidence type="ECO:0000256" key="3">
    <source>
        <dbReference type="PROSITE-ProRule" id="PRU00339"/>
    </source>
</evidence>
<protein>
    <submittedName>
        <fullName evidence="5">Uncharacterized protein</fullName>
    </submittedName>
</protein>
<feature type="chain" id="PRO_5012437811" evidence="4">
    <location>
        <begin position="22"/>
        <end position="1192"/>
    </location>
</feature>
<evidence type="ECO:0000256" key="4">
    <source>
        <dbReference type="SAM" id="SignalP"/>
    </source>
</evidence>
<feature type="repeat" description="TPR" evidence="3">
    <location>
        <begin position="727"/>
        <end position="760"/>
    </location>
</feature>
<feature type="repeat" description="TPR" evidence="3">
    <location>
        <begin position="863"/>
        <end position="896"/>
    </location>
</feature>
<keyword evidence="4" id="KW-0732">Signal</keyword>
<feature type="repeat" description="TPR" evidence="3">
    <location>
        <begin position="535"/>
        <end position="568"/>
    </location>
</feature>
<dbReference type="PANTHER" id="PTHR44858:SF1">
    <property type="entry name" value="UDP-N-ACETYLGLUCOSAMINE--PEPTIDE N-ACETYLGLUCOSAMINYLTRANSFERASE SPINDLY-RELATED"/>
    <property type="match status" value="1"/>
</dbReference>
<keyword evidence="1" id="KW-0677">Repeat</keyword>
<feature type="signal peptide" evidence="4">
    <location>
        <begin position="1"/>
        <end position="21"/>
    </location>
</feature>
<feature type="repeat" description="TPR" evidence="3">
    <location>
        <begin position="761"/>
        <end position="794"/>
    </location>
</feature>
<dbReference type="InterPro" id="IPR006597">
    <property type="entry name" value="Sel1-like"/>
</dbReference>
<dbReference type="Pfam" id="PF13414">
    <property type="entry name" value="TPR_11"/>
    <property type="match status" value="1"/>
</dbReference>
<accession>A0A1V4BZP0</accession>
<evidence type="ECO:0000256" key="1">
    <source>
        <dbReference type="ARBA" id="ARBA00022737"/>
    </source>
</evidence>
<feature type="repeat" description="TPR" evidence="3">
    <location>
        <begin position="795"/>
        <end position="828"/>
    </location>
</feature>
<feature type="repeat" description="TPR" evidence="3">
    <location>
        <begin position="966"/>
        <end position="999"/>
    </location>
</feature>
<dbReference type="Pfam" id="PF00515">
    <property type="entry name" value="TPR_1"/>
    <property type="match status" value="10"/>
</dbReference>
<reference evidence="5 6" key="1">
    <citation type="submission" date="2017-02" db="EMBL/GenBank/DDBJ databases">
        <title>Genome sequence of Microcystis aeruginosa KW.</title>
        <authorList>
            <person name="Oh H.-M."/>
            <person name="Ahn C.-Y."/>
            <person name="Jeong H."/>
            <person name="Srivastava A."/>
            <person name="Lee H.-G."/>
            <person name="Kang S.-R."/>
        </authorList>
    </citation>
    <scope>NUCLEOTIDE SEQUENCE [LARGE SCALE GENOMIC DNA]</scope>
    <source>
        <strain evidence="5 6">KW</strain>
    </source>
</reference>
<keyword evidence="2 3" id="KW-0802">TPR repeat</keyword>
<proteinExistence type="predicted"/>
<dbReference type="Proteomes" id="UP000189835">
    <property type="component" value="Unassembled WGS sequence"/>
</dbReference>
<dbReference type="InterPro" id="IPR050498">
    <property type="entry name" value="Ycf3"/>
</dbReference>
<name>A0A1V4BZP0_MICAE</name>
<dbReference type="PROSITE" id="PS50293">
    <property type="entry name" value="TPR_REGION"/>
    <property type="match status" value="10"/>
</dbReference>
<feature type="repeat" description="TPR" evidence="3">
    <location>
        <begin position="1034"/>
        <end position="1067"/>
    </location>
</feature>